<dbReference type="RefSeq" id="WP_157846882.1">
    <property type="nucleotide sequence ID" value="NZ_BATN01000115.1"/>
</dbReference>
<dbReference type="AlphaFoldDB" id="A0A7M2GJG2"/>
<proteinExistence type="predicted"/>
<evidence type="ECO:0000313" key="2">
    <source>
        <dbReference type="Proteomes" id="UP000593663"/>
    </source>
</evidence>
<sequence length="49" mass="5354">MPAIDRFAIRRSLLAGSRLAHQECARGELDIAVMMSGNLERVKGIEPSS</sequence>
<dbReference type="KEGG" id="sbar:H5V43_07010"/>
<reference evidence="2" key="1">
    <citation type="submission" date="2020-08" db="EMBL/GenBank/DDBJ databases">
        <title>Complete genome sequence of Sphingobium barthaii strain KK22, a high-molecular-weight polycyclic aromatic hydrocarbon-degrading soil bacterium.</title>
        <authorList>
            <person name="Mori J.F."/>
            <person name="Kanaly R.A."/>
        </authorList>
    </citation>
    <scope>NUCLEOTIDE SEQUENCE [LARGE SCALE GENOMIC DNA]</scope>
    <source>
        <strain evidence="2">KK22</strain>
    </source>
</reference>
<dbReference type="EMBL" id="CP060035">
    <property type="protein sequence ID" value="QOT72856.1"/>
    <property type="molecule type" value="Genomic_DNA"/>
</dbReference>
<dbReference type="Proteomes" id="UP000593663">
    <property type="component" value="Chromosome 1"/>
</dbReference>
<gene>
    <name evidence="1" type="ORF">H5V43_07010</name>
</gene>
<evidence type="ECO:0000313" key="1">
    <source>
        <dbReference type="EMBL" id="QOT72856.1"/>
    </source>
</evidence>
<organism evidence="1 2">
    <name type="scientific">Sphingobium fuliginis (strain ATCC 27551)</name>
    <dbReference type="NCBI Taxonomy" id="336203"/>
    <lineage>
        <taxon>Bacteria</taxon>
        <taxon>Pseudomonadati</taxon>
        <taxon>Pseudomonadota</taxon>
        <taxon>Alphaproteobacteria</taxon>
        <taxon>Sphingomonadales</taxon>
        <taxon>Sphingomonadaceae</taxon>
        <taxon>Sphingobium</taxon>
    </lineage>
</organism>
<protein>
    <submittedName>
        <fullName evidence="1">Uncharacterized protein</fullName>
    </submittedName>
</protein>
<name>A0A7M2GJG2_SPHSA</name>
<accession>A0A7M2GJG2</accession>